<evidence type="ECO:0000256" key="2">
    <source>
        <dbReference type="SAM" id="Phobius"/>
    </source>
</evidence>
<dbReference type="EMBL" id="BGZJ01000002">
    <property type="protein sequence ID" value="GBO94372.1"/>
    <property type="molecule type" value="Genomic_DNA"/>
</dbReference>
<protein>
    <submittedName>
        <fullName evidence="3">Uncharacterized protein</fullName>
    </submittedName>
</protein>
<feature type="compositionally biased region" description="Basic and acidic residues" evidence="1">
    <location>
        <begin position="479"/>
        <end position="490"/>
    </location>
</feature>
<evidence type="ECO:0000313" key="4">
    <source>
        <dbReference type="Proteomes" id="UP000266091"/>
    </source>
</evidence>
<evidence type="ECO:0000313" key="3">
    <source>
        <dbReference type="EMBL" id="GBO94372.1"/>
    </source>
</evidence>
<keyword evidence="4" id="KW-1185">Reference proteome</keyword>
<name>A0A388SDE5_9BURK</name>
<feature type="transmembrane region" description="Helical" evidence="2">
    <location>
        <begin position="409"/>
        <end position="434"/>
    </location>
</feature>
<feature type="region of interest" description="Disordered" evidence="1">
    <location>
        <begin position="440"/>
        <end position="501"/>
    </location>
</feature>
<feature type="compositionally biased region" description="Basic residues" evidence="1">
    <location>
        <begin position="581"/>
        <end position="590"/>
    </location>
</feature>
<gene>
    <name evidence="3" type="ORF">MESMUL_17260</name>
</gene>
<keyword evidence="2" id="KW-0812">Transmembrane</keyword>
<organism evidence="3 4">
    <name type="scientific">Mesosutterella multiformis</name>
    <dbReference type="NCBI Taxonomy" id="2259133"/>
    <lineage>
        <taxon>Bacteria</taxon>
        <taxon>Pseudomonadati</taxon>
        <taxon>Pseudomonadota</taxon>
        <taxon>Betaproteobacteria</taxon>
        <taxon>Burkholderiales</taxon>
        <taxon>Sutterellaceae</taxon>
        <taxon>Mesosutterella</taxon>
    </lineage>
</organism>
<feature type="region of interest" description="Disordered" evidence="1">
    <location>
        <begin position="576"/>
        <end position="610"/>
    </location>
</feature>
<comment type="caution">
    <text evidence="3">The sequence shown here is derived from an EMBL/GenBank/DDBJ whole genome shotgun (WGS) entry which is preliminary data.</text>
</comment>
<keyword evidence="2" id="KW-1133">Transmembrane helix</keyword>
<feature type="compositionally biased region" description="Polar residues" evidence="1">
    <location>
        <begin position="449"/>
        <end position="471"/>
    </location>
</feature>
<sequence>MAGLLENPFVILGVTPTSPRREILEKAEEASLSVDPDLVSQCRAVLTNPAKRLEAELQFLPGVTGAVIPRVCDAIKSNPEGIPKWSEAELSGVARSNALIAVLPALSKTNNAGMASLIWEAARSFDQQTTEELEELINKARESAHFPAVSDPDRVSEALQEIRRGYVKAINQCLDERKTADIIDTLDRVLSYVKSGTAAVSIGVFPSLLDDLMNSYEVEAQGFSEAESAAAGSLVSQIPQQSRDGAIFGVAVTLMEQLQVLVRRWKAVIGILDKFHALKGETYTPSGSLFYEIRHLALEMNNEHHCPRASKAILERILEPLAASPEEKNLVKADQKAVNEIYGETSRDTLLSDLPALSLNPDAKGFKGLSTLAPRFSAPKLSSAGSKKLISAGRAEPGLVSRFFSGCGAFIAALYHVFGMWFVIGVIALFLYIVSSLAGDTPDDRKSDTSATKLVQRTPSGSTDASVNSDTPAAASRMPRPETVAEKEPDPAPVYREPASSLGSTFDTEEIAWCLKLQHQIDYIKPKVSTNRQIDFFNDLVHRFNSTCSSFRYYRSSMRAAQNQVDKDQTAIEAEINKLLPKGRRSKKRQQPVEEEYPNPVYSDPGLSQY</sequence>
<evidence type="ECO:0000256" key="1">
    <source>
        <dbReference type="SAM" id="MobiDB-lite"/>
    </source>
</evidence>
<reference evidence="3 4" key="1">
    <citation type="journal article" date="2018" name="Int. J. Syst. Evol. Microbiol.">
        <title>Mesosutterella multiformis gen. nov., sp. nov., a member of the family Sutterellaceae and Sutterella megalosphaeroides sp. nov., isolated from human faeces.</title>
        <authorList>
            <person name="Sakamoto M."/>
            <person name="Ikeyama N."/>
            <person name="Kunihiro T."/>
            <person name="Iino T."/>
            <person name="Yuki M."/>
            <person name="Ohkuma M."/>
        </authorList>
    </citation>
    <scope>NUCLEOTIDE SEQUENCE [LARGE SCALE GENOMIC DNA]</scope>
    <source>
        <strain evidence="3 4">4NBBH2</strain>
    </source>
</reference>
<proteinExistence type="predicted"/>
<accession>A0A388SDE5</accession>
<dbReference type="Proteomes" id="UP000266091">
    <property type="component" value="Unassembled WGS sequence"/>
</dbReference>
<dbReference type="AlphaFoldDB" id="A0A388SDE5"/>
<keyword evidence="2" id="KW-0472">Membrane</keyword>